<dbReference type="EMBL" id="UAWL01000006">
    <property type="protein sequence ID" value="SQB98430.1"/>
    <property type="molecule type" value="Genomic_DNA"/>
</dbReference>
<evidence type="ECO:0000256" key="3">
    <source>
        <dbReference type="ARBA" id="ARBA00022692"/>
    </source>
</evidence>
<feature type="transmembrane region" description="Helical" evidence="6">
    <location>
        <begin position="350"/>
        <end position="372"/>
    </location>
</feature>
<dbReference type="PANTHER" id="PTHR42770">
    <property type="entry name" value="AMINO ACID TRANSPORTER-RELATED"/>
    <property type="match status" value="1"/>
</dbReference>
<evidence type="ECO:0000256" key="1">
    <source>
        <dbReference type="ARBA" id="ARBA00004651"/>
    </source>
</evidence>
<keyword evidence="5 6" id="KW-0472">Membrane</keyword>
<evidence type="ECO:0000256" key="5">
    <source>
        <dbReference type="ARBA" id="ARBA00023136"/>
    </source>
</evidence>
<feature type="transmembrane region" description="Helical" evidence="6">
    <location>
        <begin position="159"/>
        <end position="177"/>
    </location>
</feature>
<evidence type="ECO:0000256" key="6">
    <source>
        <dbReference type="SAM" id="Phobius"/>
    </source>
</evidence>
<sequence>MMKTSNIIFLCVGCIIGWGAFILPGELFLKIGLINTFIGLGIGATLVGLIARNYVYVLSKFPQVGGEFIFTLNTLGKKHGFICGWFLSLAYLCIIPLNATAASLVIDYFGLDFLHIMPMYRIHETTIYFGDILISLASIFVIGAINALNIRIVFGFQKIFTLILCGSVLLFFGIMSADGVSYQNLHTYSFDFSLHSIFIVIAISPWLFLGFDCGIQIVQDIKYNKNRFWIFTIISIFIGFLLYTMMICITAFGIPKAELSLYQWATGESVYRYFGVIGSIILTFGIIGAIASGINGFFITTNKVLYAITLHHILPRFFLKLNRHNIAHRITIGIMLASAIMPFFGRKALLYVVDMASIGIVIAFLYVNIITFMLKYKENHKYDILAIIGIAISIFFFLLLFLPFSPSVLKLPSIIALVIWIFLGIVFYYSSTKTFVVHND</sequence>
<protein>
    <submittedName>
        <fullName evidence="7">Amino acid transporter</fullName>
    </submittedName>
</protein>
<dbReference type="InterPro" id="IPR050367">
    <property type="entry name" value="APC_superfamily"/>
</dbReference>
<keyword evidence="4 6" id="KW-1133">Transmembrane helix</keyword>
<feature type="transmembrane region" description="Helical" evidence="6">
    <location>
        <begin position="31"/>
        <end position="51"/>
    </location>
</feature>
<feature type="transmembrane region" description="Helical" evidence="6">
    <location>
        <begin position="326"/>
        <end position="344"/>
    </location>
</feature>
<feature type="transmembrane region" description="Helical" evidence="6">
    <location>
        <begin position="197"/>
        <end position="218"/>
    </location>
</feature>
<reference evidence="7 8" key="1">
    <citation type="submission" date="2018-06" db="EMBL/GenBank/DDBJ databases">
        <authorList>
            <consortium name="Pathogen Informatics"/>
            <person name="Doyle S."/>
        </authorList>
    </citation>
    <scope>NUCLEOTIDE SEQUENCE [LARGE SCALE GENOMIC DNA]</scope>
    <source>
        <strain evidence="7 8">NCTC13102</strain>
    </source>
</reference>
<feature type="transmembrane region" description="Helical" evidence="6">
    <location>
        <begin position="82"/>
        <end position="106"/>
    </location>
</feature>
<dbReference type="AlphaFoldDB" id="A0A2X3DJF7"/>
<dbReference type="RefSeq" id="WP_023947833.1">
    <property type="nucleotide sequence ID" value="NZ_JAERIV010000008.1"/>
</dbReference>
<dbReference type="InterPro" id="IPR002293">
    <property type="entry name" value="AA/rel_permease1"/>
</dbReference>
<proteinExistence type="predicted"/>
<evidence type="ECO:0000313" key="8">
    <source>
        <dbReference type="Proteomes" id="UP000250166"/>
    </source>
</evidence>
<organism evidence="7 8">
    <name type="scientific">Helicobacter fennelliae</name>
    <dbReference type="NCBI Taxonomy" id="215"/>
    <lineage>
        <taxon>Bacteria</taxon>
        <taxon>Pseudomonadati</taxon>
        <taxon>Campylobacterota</taxon>
        <taxon>Epsilonproteobacteria</taxon>
        <taxon>Campylobacterales</taxon>
        <taxon>Helicobacteraceae</taxon>
        <taxon>Helicobacter</taxon>
    </lineage>
</organism>
<dbReference type="GO" id="GO:0022857">
    <property type="term" value="F:transmembrane transporter activity"/>
    <property type="evidence" value="ECO:0007669"/>
    <property type="project" value="InterPro"/>
</dbReference>
<dbReference type="GO" id="GO:0005886">
    <property type="term" value="C:plasma membrane"/>
    <property type="evidence" value="ECO:0007669"/>
    <property type="project" value="UniProtKB-SubCell"/>
</dbReference>
<comment type="subcellular location">
    <subcellularLocation>
        <location evidence="1">Cell membrane</location>
        <topology evidence="1">Multi-pass membrane protein</topology>
    </subcellularLocation>
</comment>
<evidence type="ECO:0000256" key="4">
    <source>
        <dbReference type="ARBA" id="ARBA00022989"/>
    </source>
</evidence>
<dbReference type="Gene3D" id="1.20.1740.10">
    <property type="entry name" value="Amino acid/polyamine transporter I"/>
    <property type="match status" value="1"/>
</dbReference>
<accession>A0A2X3DJF7</accession>
<gene>
    <name evidence="7" type="ORF">NCTC13102_00888</name>
</gene>
<feature type="transmembrane region" description="Helical" evidence="6">
    <location>
        <begin position="126"/>
        <end position="147"/>
    </location>
</feature>
<feature type="transmembrane region" description="Helical" evidence="6">
    <location>
        <begin position="230"/>
        <end position="254"/>
    </location>
</feature>
<keyword evidence="3 6" id="KW-0812">Transmembrane</keyword>
<evidence type="ECO:0000313" key="7">
    <source>
        <dbReference type="EMBL" id="SQB98430.1"/>
    </source>
</evidence>
<feature type="transmembrane region" description="Helical" evidence="6">
    <location>
        <begin position="274"/>
        <end position="298"/>
    </location>
</feature>
<dbReference type="Pfam" id="PF13520">
    <property type="entry name" value="AA_permease_2"/>
    <property type="match status" value="1"/>
</dbReference>
<name>A0A2X3DJF7_9HELI</name>
<dbReference type="PANTHER" id="PTHR42770:SF7">
    <property type="entry name" value="MEMBRANE PROTEIN"/>
    <property type="match status" value="1"/>
</dbReference>
<dbReference type="Proteomes" id="UP000250166">
    <property type="component" value="Unassembled WGS sequence"/>
</dbReference>
<evidence type="ECO:0000256" key="2">
    <source>
        <dbReference type="ARBA" id="ARBA00022475"/>
    </source>
</evidence>
<feature type="transmembrane region" description="Helical" evidence="6">
    <location>
        <begin position="7"/>
        <end position="25"/>
    </location>
</feature>
<feature type="transmembrane region" description="Helical" evidence="6">
    <location>
        <begin position="411"/>
        <end position="429"/>
    </location>
</feature>
<feature type="transmembrane region" description="Helical" evidence="6">
    <location>
        <begin position="384"/>
        <end position="405"/>
    </location>
</feature>
<dbReference type="PIRSF" id="PIRSF006060">
    <property type="entry name" value="AA_transporter"/>
    <property type="match status" value="1"/>
</dbReference>
<keyword evidence="2" id="KW-1003">Cell membrane</keyword>